<dbReference type="SUPFAM" id="SSF48371">
    <property type="entry name" value="ARM repeat"/>
    <property type="match status" value="1"/>
</dbReference>
<dbReference type="InterPro" id="IPR002735">
    <property type="entry name" value="Transl_init_fac_IF2/IF5_dom"/>
</dbReference>
<dbReference type="CDD" id="cd11561">
    <property type="entry name" value="W2_eIF5"/>
    <property type="match status" value="1"/>
</dbReference>
<feature type="compositionally biased region" description="Polar residues" evidence="7">
    <location>
        <begin position="451"/>
        <end position="463"/>
    </location>
</feature>
<dbReference type="FunFam" id="3.30.30.170:FF:000002">
    <property type="entry name" value="Eukaryotic translation initiation factor 5"/>
    <property type="match status" value="1"/>
</dbReference>
<dbReference type="GO" id="GO:0005829">
    <property type="term" value="C:cytosol"/>
    <property type="evidence" value="ECO:0007669"/>
    <property type="project" value="TreeGrafter"/>
</dbReference>
<keyword evidence="4" id="KW-0547">Nucleotide-binding</keyword>
<evidence type="ECO:0000256" key="4">
    <source>
        <dbReference type="ARBA" id="ARBA00022741"/>
    </source>
</evidence>
<protein>
    <recommendedName>
        <fullName evidence="2">Eukaryotic translation initiation factor 5</fullName>
    </recommendedName>
</protein>
<dbReference type="Gene3D" id="2.20.25.350">
    <property type="match status" value="1"/>
</dbReference>
<dbReference type="GO" id="GO:0001732">
    <property type="term" value="P:formation of cytoplasmic translation initiation complex"/>
    <property type="evidence" value="ECO:0007669"/>
    <property type="project" value="TreeGrafter"/>
</dbReference>
<accession>A0A1I8HSB2</accession>
<dbReference type="SMART" id="SM00653">
    <property type="entry name" value="eIF2B_5"/>
    <property type="match status" value="1"/>
</dbReference>
<feature type="compositionally biased region" description="Acidic residues" evidence="7">
    <location>
        <begin position="222"/>
        <end position="238"/>
    </location>
</feature>
<keyword evidence="5" id="KW-0648">Protein biosynthesis</keyword>
<dbReference type="WBParaSite" id="maker-uti_cns_0007487-snap-gene-0.3-mRNA-1">
    <property type="protein sequence ID" value="maker-uti_cns_0007487-snap-gene-0.3-mRNA-1"/>
    <property type="gene ID" value="maker-uti_cns_0007487-snap-gene-0.3"/>
</dbReference>
<organism evidence="9 10">
    <name type="scientific">Macrostomum lignano</name>
    <dbReference type="NCBI Taxonomy" id="282301"/>
    <lineage>
        <taxon>Eukaryota</taxon>
        <taxon>Metazoa</taxon>
        <taxon>Spiralia</taxon>
        <taxon>Lophotrochozoa</taxon>
        <taxon>Platyhelminthes</taxon>
        <taxon>Rhabditophora</taxon>
        <taxon>Macrostomorpha</taxon>
        <taxon>Macrostomida</taxon>
        <taxon>Macrostomidae</taxon>
        <taxon>Macrostomum</taxon>
    </lineage>
</organism>
<feature type="compositionally biased region" description="Acidic residues" evidence="7">
    <location>
        <begin position="423"/>
        <end position="438"/>
    </location>
</feature>
<dbReference type="AlphaFoldDB" id="A0A1I8HSB2"/>
<feature type="compositionally biased region" description="Acidic residues" evidence="7">
    <location>
        <begin position="472"/>
        <end position="483"/>
    </location>
</feature>
<evidence type="ECO:0000313" key="9">
    <source>
        <dbReference type="Proteomes" id="UP000095280"/>
    </source>
</evidence>
<dbReference type="Pfam" id="PF02020">
    <property type="entry name" value="W2"/>
    <property type="match status" value="1"/>
</dbReference>
<dbReference type="GO" id="GO:0005092">
    <property type="term" value="F:GDP-dissociation inhibitor activity"/>
    <property type="evidence" value="ECO:0007669"/>
    <property type="project" value="TreeGrafter"/>
</dbReference>
<keyword evidence="9" id="KW-1185">Reference proteome</keyword>
<reference evidence="10" key="1">
    <citation type="submission" date="2016-11" db="UniProtKB">
        <authorList>
            <consortium name="WormBaseParasite"/>
        </authorList>
    </citation>
    <scope>IDENTIFICATION</scope>
</reference>
<dbReference type="Proteomes" id="UP000095280">
    <property type="component" value="Unplaced"/>
</dbReference>
<proteinExistence type="inferred from homology"/>
<evidence type="ECO:0000313" key="10">
    <source>
        <dbReference type="WBParaSite" id="maker-uti_cns_0007487-snap-gene-0.3-mRNA-1"/>
    </source>
</evidence>
<evidence type="ECO:0000256" key="6">
    <source>
        <dbReference type="ARBA" id="ARBA00023134"/>
    </source>
</evidence>
<keyword evidence="6" id="KW-0342">GTP-binding</keyword>
<evidence type="ECO:0000256" key="7">
    <source>
        <dbReference type="SAM" id="MobiDB-lite"/>
    </source>
</evidence>
<evidence type="ECO:0000256" key="5">
    <source>
        <dbReference type="ARBA" id="ARBA00022917"/>
    </source>
</evidence>
<feature type="region of interest" description="Disordered" evidence="7">
    <location>
        <begin position="422"/>
        <end position="483"/>
    </location>
</feature>
<dbReference type="GO" id="GO:0005525">
    <property type="term" value="F:GTP binding"/>
    <property type="evidence" value="ECO:0007669"/>
    <property type="project" value="UniProtKB-KW"/>
</dbReference>
<dbReference type="GO" id="GO:0003743">
    <property type="term" value="F:translation initiation factor activity"/>
    <property type="evidence" value="ECO:0007669"/>
    <property type="project" value="UniProtKB-KW"/>
</dbReference>
<dbReference type="SUPFAM" id="SSF100966">
    <property type="entry name" value="Translation initiation factor 2 beta, aIF2beta, N-terminal domain"/>
    <property type="match status" value="1"/>
</dbReference>
<evidence type="ECO:0000256" key="2">
    <source>
        <dbReference type="ARBA" id="ARBA00018059"/>
    </source>
</evidence>
<evidence type="ECO:0000256" key="3">
    <source>
        <dbReference type="ARBA" id="ARBA00022540"/>
    </source>
</evidence>
<keyword evidence="3" id="KW-0396">Initiation factor</keyword>
<dbReference type="PANTHER" id="PTHR23001:SF7">
    <property type="entry name" value="EUKARYOTIC TRANSLATION INITIATION FACTOR 5"/>
    <property type="match status" value="1"/>
</dbReference>
<evidence type="ECO:0000259" key="8">
    <source>
        <dbReference type="PROSITE" id="PS51363"/>
    </source>
</evidence>
<feature type="region of interest" description="Disordered" evidence="7">
    <location>
        <begin position="159"/>
        <end position="245"/>
    </location>
</feature>
<feature type="domain" description="W2" evidence="8">
    <location>
        <begin position="264"/>
        <end position="430"/>
    </location>
</feature>
<sequence length="483" mass="52887">EIKEMALNVNREVSDDFYRYKMPRLIAKVEGKGNGIKTVIVNMPEVAKALGRPPIYPTKFFGAELGAQIQFDQKNERFIVNGAHDCDKLQTILDAFIRKYVLCSKCENPETDLIVRTRGKQGGELLAKCKACGCLAPVPDNGRTAQFILKNPPDETGLALAAGASSGKGGRGAAGTRRRRGGANGGTTADRSPEGGNSGEESNHHPDDGDADDLNGAGVGGDDFDSDGEWEGGDDENDREQQRAAADELPASIQRLIVTDEMLELTPQDRADRFHKFLTERLSSGQLSPGELVLEAERLDIRDKAVLVVVEVLLDSPATLVSDIAKTYRPVFLAFVGGDKNRRAQKYLMGAVETLIARFRDSLLDAKRIPNLLNAFYSADLLSEETLIEWAAKGPSKRYSGDRKLSRSIHELSQPFINWLQTADEESSSEDDEEDEENNKEAGHLKEKINGNGSTKSSRQVRPSNGGRVEEEQPDSDVDIDNI</sequence>
<dbReference type="InterPro" id="IPR003307">
    <property type="entry name" value="W2_domain"/>
</dbReference>
<dbReference type="InterPro" id="IPR016189">
    <property type="entry name" value="Transl_init_fac_IF2/IF5_N"/>
</dbReference>
<dbReference type="SUPFAM" id="SSF75689">
    <property type="entry name" value="Zinc-binding domain of translation initiation factor 2 beta"/>
    <property type="match status" value="1"/>
</dbReference>
<dbReference type="Pfam" id="PF01873">
    <property type="entry name" value="eIF-5_eIF-2B"/>
    <property type="match status" value="1"/>
</dbReference>
<dbReference type="InterPro" id="IPR016024">
    <property type="entry name" value="ARM-type_fold"/>
</dbReference>
<dbReference type="InterPro" id="IPR045196">
    <property type="entry name" value="IF2/IF5"/>
</dbReference>
<dbReference type="Gene3D" id="1.25.40.180">
    <property type="match status" value="1"/>
</dbReference>
<dbReference type="Gene3D" id="3.30.30.170">
    <property type="match status" value="1"/>
</dbReference>
<evidence type="ECO:0000256" key="1">
    <source>
        <dbReference type="ARBA" id="ARBA00010397"/>
    </source>
</evidence>
<name>A0A1I8HSB2_9PLAT</name>
<dbReference type="GO" id="GO:0071074">
    <property type="term" value="F:eukaryotic initiation factor eIF2 binding"/>
    <property type="evidence" value="ECO:0007669"/>
    <property type="project" value="TreeGrafter"/>
</dbReference>
<dbReference type="InterPro" id="IPR016190">
    <property type="entry name" value="Transl_init_fac_IF2/IF5_Zn-bd"/>
</dbReference>
<feature type="compositionally biased region" description="Basic and acidic residues" evidence="7">
    <location>
        <begin position="439"/>
        <end position="449"/>
    </location>
</feature>
<dbReference type="PANTHER" id="PTHR23001">
    <property type="entry name" value="EUKARYOTIC TRANSLATION INITIATION FACTOR"/>
    <property type="match status" value="1"/>
</dbReference>
<comment type="similarity">
    <text evidence="1">Belongs to the eIF-2-beta/eIF-5 family.</text>
</comment>
<dbReference type="SMART" id="SM00515">
    <property type="entry name" value="eIF5C"/>
    <property type="match status" value="1"/>
</dbReference>
<dbReference type="PROSITE" id="PS51363">
    <property type="entry name" value="W2"/>
    <property type="match status" value="1"/>
</dbReference>